<dbReference type="EMBL" id="JACCBM010000001">
    <property type="protein sequence ID" value="NYD70498.1"/>
    <property type="molecule type" value="Genomic_DNA"/>
</dbReference>
<protein>
    <submittedName>
        <fullName evidence="1">Uncharacterized protein</fullName>
    </submittedName>
</protein>
<proteinExistence type="predicted"/>
<gene>
    <name evidence="1" type="ORF">BJ984_001656</name>
</gene>
<name>A0A852SNS2_9MICO</name>
<keyword evidence="2" id="KW-1185">Reference proteome</keyword>
<dbReference type="AlphaFoldDB" id="A0A852SNS2"/>
<dbReference type="Proteomes" id="UP000549913">
    <property type="component" value="Unassembled WGS sequence"/>
</dbReference>
<comment type="caution">
    <text evidence="1">The sequence shown here is derived from an EMBL/GenBank/DDBJ whole genome shotgun (WGS) entry which is preliminary data.</text>
</comment>
<evidence type="ECO:0000313" key="2">
    <source>
        <dbReference type="Proteomes" id="UP000549913"/>
    </source>
</evidence>
<sequence>MSQLTSLDRLPWRHGDRTHYEHGGQRYFLAASNGTTWVLGDGDTGRTLAILRVDENQGTQHWTLRGPAHDLSGESWLLLLAAV</sequence>
<accession>A0A852SNS2</accession>
<reference evidence="1 2" key="1">
    <citation type="submission" date="2020-07" db="EMBL/GenBank/DDBJ databases">
        <title>Sequencing the genomes of 1000 actinobacteria strains.</title>
        <authorList>
            <person name="Klenk H.-P."/>
        </authorList>
    </citation>
    <scope>NUCLEOTIDE SEQUENCE [LARGE SCALE GENOMIC DNA]</scope>
    <source>
        <strain evidence="1 2">DSM 26474</strain>
    </source>
</reference>
<evidence type="ECO:0000313" key="1">
    <source>
        <dbReference type="EMBL" id="NYD70498.1"/>
    </source>
</evidence>
<dbReference type="RefSeq" id="WP_179547613.1">
    <property type="nucleotide sequence ID" value="NZ_BSEW01000001.1"/>
</dbReference>
<organism evidence="1 2">
    <name type="scientific">Herbiconiux flava</name>
    <dbReference type="NCBI Taxonomy" id="881268"/>
    <lineage>
        <taxon>Bacteria</taxon>
        <taxon>Bacillati</taxon>
        <taxon>Actinomycetota</taxon>
        <taxon>Actinomycetes</taxon>
        <taxon>Micrococcales</taxon>
        <taxon>Microbacteriaceae</taxon>
        <taxon>Herbiconiux</taxon>
    </lineage>
</organism>